<protein>
    <submittedName>
        <fullName evidence="7">NlpC/P60 family protein</fullName>
    </submittedName>
</protein>
<dbReference type="RefSeq" id="WP_093238687.1">
    <property type="nucleotide sequence ID" value="NZ_FNQF01000001.1"/>
</dbReference>
<dbReference type="Gene3D" id="3.90.1720.10">
    <property type="entry name" value="endopeptidase domain like (from Nostoc punctiforme)"/>
    <property type="match status" value="1"/>
</dbReference>
<evidence type="ECO:0000256" key="5">
    <source>
        <dbReference type="ARBA" id="ARBA00022807"/>
    </source>
</evidence>
<gene>
    <name evidence="7" type="ORF">SAMN05421540_101394</name>
</gene>
<evidence type="ECO:0000259" key="6">
    <source>
        <dbReference type="PROSITE" id="PS51935"/>
    </source>
</evidence>
<dbReference type="SUPFAM" id="SSF54001">
    <property type="entry name" value="Cysteine proteinases"/>
    <property type="match status" value="1"/>
</dbReference>
<feature type="domain" description="NlpC/P60" evidence="6">
    <location>
        <begin position="5"/>
        <end position="132"/>
    </location>
</feature>
<accession>A0A1H3W4C6</accession>
<dbReference type="GO" id="GO:0006508">
    <property type="term" value="P:proteolysis"/>
    <property type="evidence" value="ECO:0007669"/>
    <property type="project" value="UniProtKB-KW"/>
</dbReference>
<dbReference type="PANTHER" id="PTHR47360:SF1">
    <property type="entry name" value="ENDOPEPTIDASE NLPC-RELATED"/>
    <property type="match status" value="1"/>
</dbReference>
<sequence>MAKEISKEEKIVNYAKNYLGTPYQYGGTTPRGMDCSGLIQTSYYQYGIKMPRSTKGLLKAGKRKPLRKAKVGDLVFFRTSKRSRKKNHVGIVTKVNGDAVDFIHSSTSSGVIISSTENPYWNKAFAELRRYIK</sequence>
<keyword evidence="8" id="KW-1185">Reference proteome</keyword>
<keyword evidence="5" id="KW-0788">Thiol protease</keyword>
<dbReference type="InterPro" id="IPR038765">
    <property type="entry name" value="Papain-like_cys_pep_sf"/>
</dbReference>
<dbReference type="Proteomes" id="UP000198820">
    <property type="component" value="Unassembled WGS sequence"/>
</dbReference>
<keyword evidence="4" id="KW-0378">Hydrolase</keyword>
<proteinExistence type="inferred from homology"/>
<evidence type="ECO:0000256" key="1">
    <source>
        <dbReference type="ARBA" id="ARBA00007074"/>
    </source>
</evidence>
<reference evidence="7 8" key="1">
    <citation type="submission" date="2016-10" db="EMBL/GenBank/DDBJ databases">
        <authorList>
            <person name="de Groot N.N."/>
        </authorList>
    </citation>
    <scope>NUCLEOTIDE SEQUENCE [LARGE SCALE GENOMIC DNA]</scope>
    <source>
        <strain evidence="7 8">DSM 23581</strain>
    </source>
</reference>
<dbReference type="Pfam" id="PF00877">
    <property type="entry name" value="NLPC_P60"/>
    <property type="match status" value="1"/>
</dbReference>
<dbReference type="PANTHER" id="PTHR47360">
    <property type="entry name" value="MUREIN DD-ENDOPEPTIDASE MEPS/MUREIN LD-CARBOXYPEPTIDASE"/>
    <property type="match status" value="1"/>
</dbReference>
<dbReference type="PROSITE" id="PS51935">
    <property type="entry name" value="NLPC_P60"/>
    <property type="match status" value="1"/>
</dbReference>
<organism evidence="7 8">
    <name type="scientific">Psychroflexus halocasei</name>
    <dbReference type="NCBI Taxonomy" id="908615"/>
    <lineage>
        <taxon>Bacteria</taxon>
        <taxon>Pseudomonadati</taxon>
        <taxon>Bacteroidota</taxon>
        <taxon>Flavobacteriia</taxon>
        <taxon>Flavobacteriales</taxon>
        <taxon>Flavobacteriaceae</taxon>
        <taxon>Psychroflexus</taxon>
    </lineage>
</organism>
<dbReference type="EMBL" id="FNQF01000001">
    <property type="protein sequence ID" value="SDZ81212.1"/>
    <property type="molecule type" value="Genomic_DNA"/>
</dbReference>
<dbReference type="GO" id="GO:0008234">
    <property type="term" value="F:cysteine-type peptidase activity"/>
    <property type="evidence" value="ECO:0007669"/>
    <property type="project" value="UniProtKB-KW"/>
</dbReference>
<keyword evidence="2" id="KW-0645">Protease</keyword>
<evidence type="ECO:0000313" key="7">
    <source>
        <dbReference type="EMBL" id="SDZ81212.1"/>
    </source>
</evidence>
<evidence type="ECO:0000256" key="4">
    <source>
        <dbReference type="ARBA" id="ARBA00022801"/>
    </source>
</evidence>
<comment type="similarity">
    <text evidence="1">Belongs to the peptidase C40 family.</text>
</comment>
<dbReference type="InterPro" id="IPR000064">
    <property type="entry name" value="NLP_P60_dom"/>
</dbReference>
<dbReference type="AlphaFoldDB" id="A0A1H3W4C6"/>
<dbReference type="STRING" id="908615.SAMN05421540_101394"/>
<dbReference type="InterPro" id="IPR052062">
    <property type="entry name" value="Murein_DD/LD_carboxypeptidase"/>
</dbReference>
<name>A0A1H3W4C6_9FLAO</name>
<keyword evidence="3" id="KW-0732">Signal</keyword>
<evidence type="ECO:0000256" key="3">
    <source>
        <dbReference type="ARBA" id="ARBA00022729"/>
    </source>
</evidence>
<evidence type="ECO:0000313" key="8">
    <source>
        <dbReference type="Proteomes" id="UP000198820"/>
    </source>
</evidence>
<evidence type="ECO:0000256" key="2">
    <source>
        <dbReference type="ARBA" id="ARBA00022670"/>
    </source>
</evidence>